<feature type="repeat" description="WD" evidence="3">
    <location>
        <begin position="456"/>
        <end position="473"/>
    </location>
</feature>
<dbReference type="GO" id="GO:0046540">
    <property type="term" value="C:U4/U6 x U5 tri-snRNP complex"/>
    <property type="evidence" value="ECO:0007669"/>
    <property type="project" value="EnsemblFungi"/>
</dbReference>
<dbReference type="InterPro" id="IPR036322">
    <property type="entry name" value="WD40_repeat_dom_sf"/>
</dbReference>
<dbReference type="SUPFAM" id="SSF50978">
    <property type="entry name" value="WD40 repeat-like"/>
    <property type="match status" value="1"/>
</dbReference>
<dbReference type="CDD" id="cd00200">
    <property type="entry name" value="WD40"/>
    <property type="match status" value="1"/>
</dbReference>
<dbReference type="PANTHER" id="PTHR19846">
    <property type="entry name" value="WD40 REPEAT PROTEIN"/>
    <property type="match status" value="1"/>
</dbReference>
<feature type="repeat" description="WD" evidence="3">
    <location>
        <begin position="344"/>
        <end position="386"/>
    </location>
</feature>
<dbReference type="GO" id="GO:0034247">
    <property type="term" value="P:snoRNA splicing"/>
    <property type="evidence" value="ECO:0007669"/>
    <property type="project" value="EnsemblFungi"/>
</dbReference>
<evidence type="ECO:0000256" key="3">
    <source>
        <dbReference type="PROSITE-ProRule" id="PRU00221"/>
    </source>
</evidence>
<dbReference type="InterPro" id="IPR014906">
    <property type="entry name" value="PRP4-like"/>
</dbReference>
<keyword evidence="6" id="KW-1185">Reference proteome</keyword>
<dbReference type="Pfam" id="PF08799">
    <property type="entry name" value="PRP4"/>
    <property type="match status" value="1"/>
</dbReference>
<dbReference type="GO" id="GO:0030621">
    <property type="term" value="F:U4 snRNA binding"/>
    <property type="evidence" value="ECO:0007669"/>
    <property type="project" value="TreeGrafter"/>
</dbReference>
<dbReference type="SMART" id="SM00500">
    <property type="entry name" value="SFM"/>
    <property type="match status" value="1"/>
</dbReference>
<feature type="repeat" description="WD" evidence="3">
    <location>
        <begin position="213"/>
        <end position="254"/>
    </location>
</feature>
<proteinExistence type="predicted"/>
<evidence type="ECO:0000259" key="4">
    <source>
        <dbReference type="SMART" id="SM00500"/>
    </source>
</evidence>
<dbReference type="HOGENOM" id="CLU_000288_57_20_1"/>
<dbReference type="InterPro" id="IPR019775">
    <property type="entry name" value="WD40_repeat_CS"/>
</dbReference>
<dbReference type="PROSITE" id="PS00678">
    <property type="entry name" value="WD_REPEATS_1"/>
    <property type="match status" value="2"/>
</dbReference>
<dbReference type="EMBL" id="HG793127">
    <property type="protein sequence ID" value="CDK26559.1"/>
    <property type="molecule type" value="Genomic_DNA"/>
</dbReference>
<sequence>MTNYGTIESLPQRFDHNVDGQTLASQIANLSSRKDDIISQIPTIDDDVRLTLRQLGEPITYFGEDKASRRERLIDLVTKNEIIREKFTQALSPYTGSDMDEEELEEDEEFYTPGSEELLQARVDITGSSLVRARDRLTRMRSLARVDELTVLQARRQINERLKKLDLYGTQVISNRYTSMVRVSRLTGKIAAGSWDGQTYILDQETLGTERILKGHDEKVGGIDWHPTSNTLITSGSEGNINFYDLESSSEKELYPVYSFTGHQGRVCRVEFHPSGNYFASASFDMTWRYWDLVKQQQLYYQEGHSKEVFAVSHNPDGSLLASAGMDAICRIWDLRSGKSIMVLEGHAKGIYALDWHRGNGFELLTGGADSSIKVWDIRSSTREKTTVAAHKNLVSDIRFSNDNDVIPGGAFPSRGTYFATSSYDGTIGVFSADNWLKVKSLKVSNEKVMSCDIIGDKVISGGWDKSVKLWAV</sequence>
<dbReference type="GeneID" id="34519949"/>
<dbReference type="STRING" id="1382522.W6MJ78"/>
<dbReference type="PROSITE" id="PS50082">
    <property type="entry name" value="WD_REPEATS_2"/>
    <property type="match status" value="5"/>
</dbReference>
<evidence type="ECO:0000313" key="6">
    <source>
        <dbReference type="Proteomes" id="UP000019384"/>
    </source>
</evidence>
<dbReference type="InterPro" id="IPR015943">
    <property type="entry name" value="WD40/YVTN_repeat-like_dom_sf"/>
</dbReference>
<keyword evidence="1 3" id="KW-0853">WD repeat</keyword>
<dbReference type="OrthoDB" id="540662at2759"/>
<accession>W6MJ78</accession>
<keyword evidence="2" id="KW-0677">Repeat</keyword>
<organism evidence="5 6">
    <name type="scientific">Kuraishia capsulata CBS 1993</name>
    <dbReference type="NCBI Taxonomy" id="1382522"/>
    <lineage>
        <taxon>Eukaryota</taxon>
        <taxon>Fungi</taxon>
        <taxon>Dikarya</taxon>
        <taxon>Ascomycota</taxon>
        <taxon>Saccharomycotina</taxon>
        <taxon>Pichiomycetes</taxon>
        <taxon>Pichiales</taxon>
        <taxon>Pichiaceae</taxon>
        <taxon>Kuraishia</taxon>
    </lineage>
</organism>
<dbReference type="SUPFAM" id="SSF158230">
    <property type="entry name" value="PRP4-like"/>
    <property type="match status" value="1"/>
</dbReference>
<dbReference type="SMART" id="SM00320">
    <property type="entry name" value="WD40"/>
    <property type="match status" value="6"/>
</dbReference>
<evidence type="ECO:0000256" key="1">
    <source>
        <dbReference type="ARBA" id="ARBA00022574"/>
    </source>
</evidence>
<evidence type="ECO:0000256" key="2">
    <source>
        <dbReference type="ARBA" id="ARBA00022737"/>
    </source>
</evidence>
<gene>
    <name evidence="5" type="ORF">KUCA_T00002531001</name>
</gene>
<dbReference type="RefSeq" id="XP_022458561.1">
    <property type="nucleotide sequence ID" value="XM_022602791.1"/>
</dbReference>
<dbReference type="PANTHER" id="PTHR19846:SF0">
    <property type="entry name" value="PRE-MRNA PROCESSING FACTOR 4"/>
    <property type="match status" value="1"/>
</dbReference>
<reference evidence="5" key="2">
    <citation type="submission" date="2014-02" db="EMBL/GenBank/DDBJ databases">
        <title>Complete DNA sequence of /Kuraishia capsulata/ illustrates novel genomic features among budding yeasts (/Saccharomycotina/).</title>
        <authorList>
            <person name="Morales L."/>
            <person name="Noel B."/>
            <person name="Porcel B."/>
            <person name="Marcet-Houben M."/>
            <person name="Hullo M-F."/>
            <person name="Sacerdot C."/>
            <person name="Tekaia F."/>
            <person name="Leh-Louis V."/>
            <person name="Despons L."/>
            <person name="Khanna V."/>
            <person name="Aury J-M."/>
            <person name="Barbe V."/>
            <person name="Couloux A."/>
            <person name="Labadie K."/>
            <person name="Pelletier E."/>
            <person name="Souciet J-L."/>
            <person name="Boekhout T."/>
            <person name="Gabaldon T."/>
            <person name="Wincker P."/>
            <person name="Dujon B."/>
        </authorList>
    </citation>
    <scope>NUCLEOTIDE SEQUENCE</scope>
    <source>
        <strain evidence="5">CBS 1993</strain>
    </source>
</reference>
<dbReference type="InterPro" id="IPR036285">
    <property type="entry name" value="PRP4-like_sf"/>
</dbReference>
<protein>
    <recommendedName>
        <fullName evidence="4">Pre-mRNA processing factor 4 (PRP4)-like domain-containing protein</fullName>
    </recommendedName>
</protein>
<dbReference type="Gene3D" id="4.10.280.110">
    <property type="entry name" value="Pre-mRNA processing factor 4 domain"/>
    <property type="match status" value="1"/>
</dbReference>
<reference evidence="5" key="1">
    <citation type="submission" date="2013-12" db="EMBL/GenBank/DDBJ databases">
        <authorList>
            <person name="Genoscope - CEA"/>
        </authorList>
    </citation>
    <scope>NUCLEOTIDE SEQUENCE</scope>
    <source>
        <strain evidence="5">CBS 1993</strain>
    </source>
</reference>
<feature type="repeat" description="WD" evidence="3">
    <location>
        <begin position="302"/>
        <end position="343"/>
    </location>
</feature>
<dbReference type="Pfam" id="PF00400">
    <property type="entry name" value="WD40"/>
    <property type="match status" value="6"/>
</dbReference>
<dbReference type="PROSITE" id="PS50294">
    <property type="entry name" value="WD_REPEATS_REGION"/>
    <property type="match status" value="4"/>
</dbReference>
<dbReference type="GO" id="GO:0000393">
    <property type="term" value="P:spliceosomal conformational changes to generate catalytic conformation"/>
    <property type="evidence" value="ECO:0007669"/>
    <property type="project" value="EnsemblFungi"/>
</dbReference>
<feature type="domain" description="Pre-mRNA processing factor 4 (PRP4)-like" evidence="4">
    <location>
        <begin position="43"/>
        <end position="89"/>
    </location>
</feature>
<dbReference type="PRINTS" id="PR00320">
    <property type="entry name" value="GPROTEINBRPT"/>
</dbReference>
<dbReference type="GO" id="GO:0017070">
    <property type="term" value="F:U6 snRNA binding"/>
    <property type="evidence" value="ECO:0007669"/>
    <property type="project" value="TreeGrafter"/>
</dbReference>
<dbReference type="InterPro" id="IPR001680">
    <property type="entry name" value="WD40_rpt"/>
</dbReference>
<dbReference type="AlphaFoldDB" id="W6MJ78"/>
<name>W6MJ78_9ASCO</name>
<dbReference type="Gene3D" id="2.130.10.10">
    <property type="entry name" value="YVTN repeat-like/Quinoprotein amine dehydrogenase"/>
    <property type="match status" value="2"/>
</dbReference>
<feature type="repeat" description="WD" evidence="3">
    <location>
        <begin position="260"/>
        <end position="301"/>
    </location>
</feature>
<dbReference type="InterPro" id="IPR020472">
    <property type="entry name" value="WD40_PAC1"/>
</dbReference>
<evidence type="ECO:0000313" key="5">
    <source>
        <dbReference type="EMBL" id="CDK26559.1"/>
    </source>
</evidence>
<dbReference type="Proteomes" id="UP000019384">
    <property type="component" value="Unassembled WGS sequence"/>
</dbReference>